<dbReference type="OrthoDB" id="121597at2"/>
<protein>
    <submittedName>
        <fullName evidence="2">Type II toxin-antitoxin system RelE/ParE family toxin</fullName>
    </submittedName>
</protein>
<name>A0A3S0HDM7_9BURK</name>
<comment type="caution">
    <text evidence="2">The sequence shown here is derived from an EMBL/GenBank/DDBJ whole genome shotgun (WGS) entry which is preliminary data.</text>
</comment>
<dbReference type="AlphaFoldDB" id="A0A3S0HDM7"/>
<keyword evidence="1" id="KW-1277">Toxin-antitoxin system</keyword>
<sequence>MSYSVRFTRQAAEDLERLYDFVLERELARDGDLELAARALEAIEQGIATLGFSPFTCRKAGDSPFIRELVIPFGASGYVALFEIEASDSIVVAAVRHQREDDYH</sequence>
<dbReference type="InterPro" id="IPR007712">
    <property type="entry name" value="RelE/ParE_toxin"/>
</dbReference>
<dbReference type="Proteomes" id="UP000267418">
    <property type="component" value="Unassembled WGS sequence"/>
</dbReference>
<dbReference type="EMBL" id="RXOE01000004">
    <property type="protein sequence ID" value="RTQ33504.1"/>
    <property type="molecule type" value="Genomic_DNA"/>
</dbReference>
<organism evidence="2 3">
    <name type="scientific">Variovorax gossypii</name>
    <dbReference type="NCBI Taxonomy" id="1679495"/>
    <lineage>
        <taxon>Bacteria</taxon>
        <taxon>Pseudomonadati</taxon>
        <taxon>Pseudomonadota</taxon>
        <taxon>Betaproteobacteria</taxon>
        <taxon>Burkholderiales</taxon>
        <taxon>Comamonadaceae</taxon>
        <taxon>Variovorax</taxon>
    </lineage>
</organism>
<dbReference type="Pfam" id="PF05016">
    <property type="entry name" value="ParE_toxin"/>
    <property type="match status" value="1"/>
</dbReference>
<gene>
    <name evidence="2" type="ORF">EJP69_18550</name>
</gene>
<evidence type="ECO:0000256" key="1">
    <source>
        <dbReference type="ARBA" id="ARBA00022649"/>
    </source>
</evidence>
<dbReference type="InterPro" id="IPR035093">
    <property type="entry name" value="RelE/ParE_toxin_dom_sf"/>
</dbReference>
<evidence type="ECO:0000313" key="3">
    <source>
        <dbReference type="Proteomes" id="UP000267418"/>
    </source>
</evidence>
<keyword evidence="3" id="KW-1185">Reference proteome</keyword>
<accession>A0A3S0HDM7</accession>
<evidence type="ECO:0000313" key="2">
    <source>
        <dbReference type="EMBL" id="RTQ33504.1"/>
    </source>
</evidence>
<dbReference type="RefSeq" id="WP_126471962.1">
    <property type="nucleotide sequence ID" value="NZ_RXOE01000004.1"/>
</dbReference>
<reference evidence="2 3" key="1">
    <citation type="submission" date="2018-12" db="EMBL/GenBank/DDBJ databases">
        <title>The genome of Variovorax gossypii DSM 100435.</title>
        <authorList>
            <person name="Gao J."/>
            <person name="Sun J."/>
        </authorList>
    </citation>
    <scope>NUCLEOTIDE SEQUENCE [LARGE SCALE GENOMIC DNA]</scope>
    <source>
        <strain evidence="2 3">DSM 100435</strain>
    </source>
</reference>
<dbReference type="Gene3D" id="3.30.2310.20">
    <property type="entry name" value="RelE-like"/>
    <property type="match status" value="1"/>
</dbReference>
<proteinExistence type="predicted"/>